<dbReference type="Proteomes" id="UP000245590">
    <property type="component" value="Unassembled WGS sequence"/>
</dbReference>
<evidence type="ECO:0000313" key="2">
    <source>
        <dbReference type="EMBL" id="PWH04968.1"/>
    </source>
</evidence>
<gene>
    <name evidence="2" type="ORF">DEO23_15660</name>
</gene>
<evidence type="ECO:0008006" key="4">
    <source>
        <dbReference type="Google" id="ProtNLM"/>
    </source>
</evidence>
<keyword evidence="1" id="KW-1133">Transmembrane helix</keyword>
<organism evidence="2 3">
    <name type="scientific">Brachybacterium endophyticum</name>
    <dbReference type="NCBI Taxonomy" id="2182385"/>
    <lineage>
        <taxon>Bacteria</taxon>
        <taxon>Bacillati</taxon>
        <taxon>Actinomycetota</taxon>
        <taxon>Actinomycetes</taxon>
        <taxon>Micrococcales</taxon>
        <taxon>Dermabacteraceae</taxon>
        <taxon>Brachybacterium</taxon>
    </lineage>
</organism>
<dbReference type="OrthoDB" id="4246706at2"/>
<sequence>MTINTEPDEVKVERDRRDLFSLFGDLPVEQHSDAIRQAINEIYDIAMYEEPTFPLELSIRDLDGVDEEERAQVAVANTFRASLLPEDLANDRALGDALRIRDHALTVLVHPEARRAYDYFRRRIPLSLAVPATEDDSPRVRSDYEGTVSAPSYRYEDVPWVIPPGSSQEVPPVNIYDPIYQAGRRAVLGPVKPSLAARIIFFATLGIGLLLALYNPAMLVPITLGLWGAKTLRSTLHVEEETFPSESGYRGAYMPWWTEVSKPTGKDIRRKILRLIAIPYVPVLVLFLIVTIAIRPDPGPVLISIGIGAFLAPAVTTLLIFIPMDRIKVHSSVATRIAQLRAREGAMSWDQILTTKRVYSGGDGLNAAIGVFGADRVQAGLEGERLTTHELVTFILADVPGAKLFDTLKFPGSLNADIDHALLYRDKLALIDSKLWSPGIYHLDGGSLEATYPDGSHSFSQSAMSSAHNLLGRMFNQMPTMEHLKLKMFTIVHNKDPKKPLVLIGHHIYDMESGLKAIGEFLELGQGEDYIDPNVVDVLYNMVKN</sequence>
<evidence type="ECO:0000313" key="3">
    <source>
        <dbReference type="Proteomes" id="UP000245590"/>
    </source>
</evidence>
<feature type="transmembrane region" description="Helical" evidence="1">
    <location>
        <begin position="300"/>
        <end position="322"/>
    </location>
</feature>
<comment type="caution">
    <text evidence="2">The sequence shown here is derived from an EMBL/GenBank/DDBJ whole genome shotgun (WGS) entry which is preliminary data.</text>
</comment>
<evidence type="ECO:0000256" key="1">
    <source>
        <dbReference type="SAM" id="Phobius"/>
    </source>
</evidence>
<dbReference type="RefSeq" id="WP_109276971.1">
    <property type="nucleotide sequence ID" value="NZ_QFKX01000009.1"/>
</dbReference>
<proteinExistence type="predicted"/>
<protein>
    <recommendedName>
        <fullName evidence="4">NERD domain-containing protein</fullName>
    </recommendedName>
</protein>
<dbReference type="AlphaFoldDB" id="A0A2U2RGJ6"/>
<keyword evidence="1" id="KW-0812">Transmembrane</keyword>
<name>A0A2U2RGJ6_9MICO</name>
<keyword evidence="3" id="KW-1185">Reference proteome</keyword>
<reference evidence="2 3" key="1">
    <citation type="submission" date="2018-05" db="EMBL/GenBank/DDBJ databases">
        <title>Brachybacterium sp. M1HQ-2T, whole genome shotgun sequence.</title>
        <authorList>
            <person name="Tuo L."/>
        </authorList>
    </citation>
    <scope>NUCLEOTIDE SEQUENCE [LARGE SCALE GENOMIC DNA]</scope>
    <source>
        <strain evidence="2 3">M1HQ-2</strain>
    </source>
</reference>
<dbReference type="EMBL" id="QFKX01000009">
    <property type="protein sequence ID" value="PWH04968.1"/>
    <property type="molecule type" value="Genomic_DNA"/>
</dbReference>
<accession>A0A2U2RGJ6</accession>
<feature type="transmembrane region" description="Helical" evidence="1">
    <location>
        <begin position="272"/>
        <end position="294"/>
    </location>
</feature>
<keyword evidence="1" id="KW-0472">Membrane</keyword>